<evidence type="ECO:0000313" key="2">
    <source>
        <dbReference type="Proteomes" id="UP000499080"/>
    </source>
</evidence>
<organism evidence="1 2">
    <name type="scientific">Araneus ventricosus</name>
    <name type="common">Orbweaver spider</name>
    <name type="synonym">Epeira ventricosa</name>
    <dbReference type="NCBI Taxonomy" id="182803"/>
    <lineage>
        <taxon>Eukaryota</taxon>
        <taxon>Metazoa</taxon>
        <taxon>Ecdysozoa</taxon>
        <taxon>Arthropoda</taxon>
        <taxon>Chelicerata</taxon>
        <taxon>Arachnida</taxon>
        <taxon>Araneae</taxon>
        <taxon>Araneomorphae</taxon>
        <taxon>Entelegynae</taxon>
        <taxon>Araneoidea</taxon>
        <taxon>Araneidae</taxon>
        <taxon>Araneus</taxon>
    </lineage>
</organism>
<gene>
    <name evidence="1" type="ORF">AVEN_38191_1</name>
</gene>
<dbReference type="AlphaFoldDB" id="A0A4Y2JGN5"/>
<proteinExistence type="predicted"/>
<protein>
    <submittedName>
        <fullName evidence="1">Uncharacterized protein</fullName>
    </submittedName>
</protein>
<keyword evidence="2" id="KW-1185">Reference proteome</keyword>
<sequence length="127" mass="14652">MLHNPVLKLWNSSVFYRNIHLLCILNSSLVGLEETCVMSKAEHTRSLRPAQMAHWHSTPFHFPTYPPTNSSAMGTPIPYCTYFSPCLQNANPRLVGFPVKQEPNLPLFYVSIHHLRSAKWRAWKFSD</sequence>
<dbReference type="Proteomes" id="UP000499080">
    <property type="component" value="Unassembled WGS sequence"/>
</dbReference>
<evidence type="ECO:0000313" key="1">
    <source>
        <dbReference type="EMBL" id="GBM89055.1"/>
    </source>
</evidence>
<accession>A0A4Y2JGN5</accession>
<comment type="caution">
    <text evidence="1">The sequence shown here is derived from an EMBL/GenBank/DDBJ whole genome shotgun (WGS) entry which is preliminary data.</text>
</comment>
<reference evidence="1 2" key="1">
    <citation type="journal article" date="2019" name="Sci. Rep.">
        <title>Orb-weaving spider Araneus ventricosus genome elucidates the spidroin gene catalogue.</title>
        <authorList>
            <person name="Kono N."/>
            <person name="Nakamura H."/>
            <person name="Ohtoshi R."/>
            <person name="Moran D.A.P."/>
            <person name="Shinohara A."/>
            <person name="Yoshida Y."/>
            <person name="Fujiwara M."/>
            <person name="Mori M."/>
            <person name="Tomita M."/>
            <person name="Arakawa K."/>
        </authorList>
    </citation>
    <scope>NUCLEOTIDE SEQUENCE [LARGE SCALE GENOMIC DNA]</scope>
</reference>
<dbReference type="EMBL" id="BGPR01003508">
    <property type="protein sequence ID" value="GBM89055.1"/>
    <property type="molecule type" value="Genomic_DNA"/>
</dbReference>
<name>A0A4Y2JGN5_ARAVE</name>